<dbReference type="EMBL" id="KZ819337">
    <property type="protein sequence ID" value="PWN18189.1"/>
    <property type="molecule type" value="Genomic_DNA"/>
</dbReference>
<dbReference type="OrthoDB" id="1564555at2759"/>
<name>A0A316TXW0_9BASI</name>
<dbReference type="Proteomes" id="UP000245942">
    <property type="component" value="Unassembled WGS sequence"/>
</dbReference>
<dbReference type="GO" id="GO:0005634">
    <property type="term" value="C:nucleus"/>
    <property type="evidence" value="ECO:0007669"/>
    <property type="project" value="TreeGrafter"/>
</dbReference>
<dbReference type="InterPro" id="IPR045250">
    <property type="entry name" value="p23-like"/>
</dbReference>
<dbReference type="GO" id="GO:0051879">
    <property type="term" value="F:Hsp90 protein binding"/>
    <property type="evidence" value="ECO:0007669"/>
    <property type="project" value="InterPro"/>
</dbReference>
<dbReference type="Pfam" id="PF04969">
    <property type="entry name" value="CS"/>
    <property type="match status" value="1"/>
</dbReference>
<dbReference type="PANTHER" id="PTHR22932:SF1">
    <property type="entry name" value="CO-CHAPERONE PROTEIN DAF-41"/>
    <property type="match status" value="1"/>
</dbReference>
<dbReference type="CDD" id="cd06465">
    <property type="entry name" value="p23_hB-ind1_like"/>
    <property type="match status" value="1"/>
</dbReference>
<dbReference type="GO" id="GO:0051131">
    <property type="term" value="P:chaperone-mediated protein complex assembly"/>
    <property type="evidence" value="ECO:0007669"/>
    <property type="project" value="TreeGrafter"/>
</dbReference>
<evidence type="ECO:0000256" key="2">
    <source>
        <dbReference type="SAM" id="MobiDB-lite"/>
    </source>
</evidence>
<evidence type="ECO:0000259" key="3">
    <source>
        <dbReference type="PROSITE" id="PS51203"/>
    </source>
</evidence>
<feature type="domain" description="CS" evidence="3">
    <location>
        <begin position="21"/>
        <end position="126"/>
    </location>
</feature>
<dbReference type="InterPro" id="IPR008978">
    <property type="entry name" value="HSP20-like_chaperone"/>
</dbReference>
<comment type="similarity">
    <text evidence="1">Belongs to the p23/wos2 family.</text>
</comment>
<feature type="region of interest" description="Disordered" evidence="2">
    <location>
        <begin position="206"/>
        <end position="259"/>
    </location>
</feature>
<feature type="region of interest" description="Disordered" evidence="2">
    <location>
        <begin position="1"/>
        <end position="20"/>
    </location>
</feature>
<evidence type="ECO:0000313" key="5">
    <source>
        <dbReference type="Proteomes" id="UP000245942"/>
    </source>
</evidence>
<dbReference type="PANTHER" id="PTHR22932">
    <property type="entry name" value="TELOMERASE-BINDING PROTEIN P23 HSP90 CO-CHAPERONE"/>
    <property type="match status" value="1"/>
</dbReference>
<dbReference type="Gene3D" id="2.60.40.790">
    <property type="match status" value="1"/>
</dbReference>
<feature type="compositionally biased region" description="Acidic residues" evidence="2">
    <location>
        <begin position="223"/>
        <end position="235"/>
    </location>
</feature>
<dbReference type="GO" id="GO:0006457">
    <property type="term" value="P:protein folding"/>
    <property type="evidence" value="ECO:0007669"/>
    <property type="project" value="TreeGrafter"/>
</dbReference>
<organism evidence="4 5">
    <name type="scientific">Pseudomicrostroma glucosiphilum</name>
    <dbReference type="NCBI Taxonomy" id="1684307"/>
    <lineage>
        <taxon>Eukaryota</taxon>
        <taxon>Fungi</taxon>
        <taxon>Dikarya</taxon>
        <taxon>Basidiomycota</taxon>
        <taxon>Ustilaginomycotina</taxon>
        <taxon>Exobasidiomycetes</taxon>
        <taxon>Microstromatales</taxon>
        <taxon>Microstromatales incertae sedis</taxon>
        <taxon>Pseudomicrostroma</taxon>
    </lineage>
</organism>
<dbReference type="RefSeq" id="XP_025345349.1">
    <property type="nucleotide sequence ID" value="XM_025493305.1"/>
</dbReference>
<evidence type="ECO:0000256" key="1">
    <source>
        <dbReference type="ARBA" id="ARBA00025733"/>
    </source>
</evidence>
<dbReference type="FunFam" id="2.60.40.790:FF:000013">
    <property type="entry name" value="Very-long-chain (3R)-3-hydroxyacyl-CoA dehydratase"/>
    <property type="match status" value="1"/>
</dbReference>
<gene>
    <name evidence="4" type="ORF">BCV69DRAFT_285170</name>
</gene>
<evidence type="ECO:0000313" key="4">
    <source>
        <dbReference type="EMBL" id="PWN18189.1"/>
    </source>
</evidence>
<reference evidence="4 5" key="1">
    <citation type="journal article" date="2018" name="Mol. Biol. Evol.">
        <title>Broad Genomic Sampling Reveals a Smut Pathogenic Ancestry of the Fungal Clade Ustilaginomycotina.</title>
        <authorList>
            <person name="Kijpornyongpan T."/>
            <person name="Mondo S.J."/>
            <person name="Barry K."/>
            <person name="Sandor L."/>
            <person name="Lee J."/>
            <person name="Lipzen A."/>
            <person name="Pangilinan J."/>
            <person name="LaButti K."/>
            <person name="Hainaut M."/>
            <person name="Henrissat B."/>
            <person name="Grigoriev I.V."/>
            <person name="Spatafora J.W."/>
            <person name="Aime M.C."/>
        </authorList>
    </citation>
    <scope>NUCLEOTIDE SEQUENCE [LARGE SCALE GENOMIC DNA]</scope>
    <source>
        <strain evidence="4 5">MCA 4718</strain>
    </source>
</reference>
<sequence>MSGTTASAPAGKSTAVSGSGPVAPEILWAQRANADEAEKNVIMLTINVPNLPAPPATKIDLTSTGFDFHAKTGDKDKGIPDKEWSFKLDFFAEIDPEASKVSQTSKSLYLVLRKKESSEEYWPRLSKDKVRLHNVKTDFAKWRDEDEQDDLEDLDAGMGGMGGMGGMDPSMMMGGGGGMPGMGGMGGMGGAGGMGGMDIQSMLASMGGGGAGGMPDMSAFGGEGDDDDEGGDDDKAEALNAAAEDVEVAGSSSKIEETS</sequence>
<dbReference type="GeneID" id="37015039"/>
<protein>
    <submittedName>
        <fullName evidence="4">HSP20-like chaperone</fullName>
    </submittedName>
</protein>
<dbReference type="AlphaFoldDB" id="A0A316TXW0"/>
<accession>A0A316TXW0</accession>
<dbReference type="GO" id="GO:0051087">
    <property type="term" value="F:protein-folding chaperone binding"/>
    <property type="evidence" value="ECO:0007669"/>
    <property type="project" value="TreeGrafter"/>
</dbReference>
<dbReference type="InterPro" id="IPR007052">
    <property type="entry name" value="CS_dom"/>
</dbReference>
<dbReference type="STRING" id="1684307.A0A316TXW0"/>
<keyword evidence="5" id="KW-1185">Reference proteome</keyword>
<dbReference type="GO" id="GO:0005829">
    <property type="term" value="C:cytosol"/>
    <property type="evidence" value="ECO:0007669"/>
    <property type="project" value="TreeGrafter"/>
</dbReference>
<proteinExistence type="inferred from homology"/>
<dbReference type="SUPFAM" id="SSF49764">
    <property type="entry name" value="HSP20-like chaperones"/>
    <property type="match status" value="1"/>
</dbReference>
<dbReference type="PROSITE" id="PS51203">
    <property type="entry name" value="CS"/>
    <property type="match status" value="1"/>
</dbReference>